<accession>A0A6A6ESE8</accession>
<dbReference type="PANTHER" id="PTHR31758:SF2">
    <property type="entry name" value="BTB_POZ DOMAIN-CONTAINING PROTEIN YLR108C"/>
    <property type="match status" value="1"/>
</dbReference>
<feature type="compositionally biased region" description="Low complexity" evidence="1">
    <location>
        <begin position="217"/>
        <end position="234"/>
    </location>
</feature>
<evidence type="ECO:0000313" key="2">
    <source>
        <dbReference type="EMBL" id="KAF2194494.1"/>
    </source>
</evidence>
<sequence length="844" mass="91629">MPDQSGRSTSRDFAFQSTDQAFAHSLGGAKPSTSTAYGPNSHDRYDAERTTNAANASSSANQTPAQEVALRFPGHNQQQSSLQSQAPGQFPTYGFSPGGPLVWDWNDSIEFPGFTNQYEPQGELVQELQNQSLPNSDFSIPLPVTNPDTIYQSPQHIQSSHSTTAQSRLSPPKPPQRPAVQTGMKRKAESEPNSAVSQAVSVSTELQQPSAKRVNKSRSSSSASATSPAVATASEARRASMTQTSSAVAVTEAAPQSNSNSNTEVQKRKEPGKGTGPQGRVIDVSKPRRVVESPGGADILPAGKVFPIQIGSELFRLSGASISSDDLPGILKSTKAKKSRAPSYFSHFFSEQLHANTARAGDLRTLYIDRDPETFHDIALHLQGYHVKPRDGEHFVRLFADAQFYSLPRLTKQLFSTDIFIRIGGLPFQIPRDLFSSPGDSPNYFSLGFAQFFSTPSQVFPGLDRNSLLRPPSISPPSVPSRSGETFAELIKMLQGYNVEIRSEAHRAELLRDARYFLFKGLEQRLIPCDISFNLKRNQSEILLKLEDIRQSGVTFTPDAPSSTSNSGSGSTVALSPAQGSGSKPTSPASSLYTPSQSPRSGTVSYARPYTDDHSNTNILVLEISTQESTTLHFPPYPPTPSSLAPLTLNLRATFHDSTLARVTSLFSVIASKMGLPATQPLGLMMMNSGGGVATQPVSPANSGVSERRVRVRWEDDAYVEIDGSPVELGVDSSTGRLGVRKSPEPHRDRVKTISRSVDDENMEGVEGEGKGDEWLWGGPKQDDGEGEEEKEWIVRRAHWRLRVEPVEGDGNGGGKMQVVLCPVRIEGFGVEKSRNKARGFLSR</sequence>
<dbReference type="OrthoDB" id="2414723at2759"/>
<feature type="compositionally biased region" description="Polar residues" evidence="1">
    <location>
        <begin position="75"/>
        <end position="87"/>
    </location>
</feature>
<feature type="compositionally biased region" description="Polar residues" evidence="1">
    <location>
        <begin position="578"/>
        <end position="604"/>
    </location>
</feature>
<evidence type="ECO:0000256" key="1">
    <source>
        <dbReference type="SAM" id="MobiDB-lite"/>
    </source>
</evidence>
<feature type="compositionally biased region" description="Polar residues" evidence="1">
    <location>
        <begin position="146"/>
        <end position="169"/>
    </location>
</feature>
<feature type="region of interest" description="Disordered" evidence="1">
    <location>
        <begin position="555"/>
        <end position="611"/>
    </location>
</feature>
<gene>
    <name evidence="2" type="ORF">K469DRAFT_686519</name>
</gene>
<protein>
    <recommendedName>
        <fullName evidence="4">BTB/POZ domain-containing protein</fullName>
    </recommendedName>
</protein>
<feature type="region of interest" description="Disordered" evidence="1">
    <location>
        <begin position="1"/>
        <end position="95"/>
    </location>
</feature>
<feature type="compositionally biased region" description="Polar residues" evidence="1">
    <location>
        <begin position="191"/>
        <end position="209"/>
    </location>
</feature>
<feature type="compositionally biased region" description="Polar residues" evidence="1">
    <location>
        <begin position="240"/>
        <end position="264"/>
    </location>
</feature>
<organism evidence="2 3">
    <name type="scientific">Zopfia rhizophila CBS 207.26</name>
    <dbReference type="NCBI Taxonomy" id="1314779"/>
    <lineage>
        <taxon>Eukaryota</taxon>
        <taxon>Fungi</taxon>
        <taxon>Dikarya</taxon>
        <taxon>Ascomycota</taxon>
        <taxon>Pezizomycotina</taxon>
        <taxon>Dothideomycetes</taxon>
        <taxon>Dothideomycetes incertae sedis</taxon>
        <taxon>Zopfiaceae</taxon>
        <taxon>Zopfia</taxon>
    </lineage>
</organism>
<dbReference type="EMBL" id="ML994611">
    <property type="protein sequence ID" value="KAF2194494.1"/>
    <property type="molecule type" value="Genomic_DNA"/>
</dbReference>
<evidence type="ECO:0008006" key="4">
    <source>
        <dbReference type="Google" id="ProtNLM"/>
    </source>
</evidence>
<reference evidence="2" key="1">
    <citation type="journal article" date="2020" name="Stud. Mycol.">
        <title>101 Dothideomycetes genomes: a test case for predicting lifestyles and emergence of pathogens.</title>
        <authorList>
            <person name="Haridas S."/>
            <person name="Albert R."/>
            <person name="Binder M."/>
            <person name="Bloem J."/>
            <person name="Labutti K."/>
            <person name="Salamov A."/>
            <person name="Andreopoulos B."/>
            <person name="Baker S."/>
            <person name="Barry K."/>
            <person name="Bills G."/>
            <person name="Bluhm B."/>
            <person name="Cannon C."/>
            <person name="Castanera R."/>
            <person name="Culley D."/>
            <person name="Daum C."/>
            <person name="Ezra D."/>
            <person name="Gonzalez J."/>
            <person name="Henrissat B."/>
            <person name="Kuo A."/>
            <person name="Liang C."/>
            <person name="Lipzen A."/>
            <person name="Lutzoni F."/>
            <person name="Magnuson J."/>
            <person name="Mondo S."/>
            <person name="Nolan M."/>
            <person name="Ohm R."/>
            <person name="Pangilinan J."/>
            <person name="Park H.-J."/>
            <person name="Ramirez L."/>
            <person name="Alfaro M."/>
            <person name="Sun H."/>
            <person name="Tritt A."/>
            <person name="Yoshinaga Y."/>
            <person name="Zwiers L.-H."/>
            <person name="Turgeon B."/>
            <person name="Goodwin S."/>
            <person name="Spatafora J."/>
            <person name="Crous P."/>
            <person name="Grigoriev I."/>
        </authorList>
    </citation>
    <scope>NUCLEOTIDE SEQUENCE</scope>
    <source>
        <strain evidence="2">CBS 207.26</strain>
    </source>
</reference>
<evidence type="ECO:0000313" key="3">
    <source>
        <dbReference type="Proteomes" id="UP000800200"/>
    </source>
</evidence>
<dbReference type="Gene3D" id="3.30.710.10">
    <property type="entry name" value="Potassium Channel Kv1.1, Chain A"/>
    <property type="match status" value="1"/>
</dbReference>
<dbReference type="SUPFAM" id="SSF54695">
    <property type="entry name" value="POZ domain"/>
    <property type="match status" value="1"/>
</dbReference>
<dbReference type="AlphaFoldDB" id="A0A6A6ESE8"/>
<keyword evidence="3" id="KW-1185">Reference proteome</keyword>
<feature type="region of interest" description="Disordered" evidence="1">
    <location>
        <begin position="134"/>
        <end position="287"/>
    </location>
</feature>
<name>A0A6A6ESE8_9PEZI</name>
<dbReference type="Proteomes" id="UP000800200">
    <property type="component" value="Unassembled WGS sequence"/>
</dbReference>
<proteinExistence type="predicted"/>
<feature type="compositionally biased region" description="Low complexity" evidence="1">
    <location>
        <begin position="52"/>
        <end position="61"/>
    </location>
</feature>
<dbReference type="InterPro" id="IPR011333">
    <property type="entry name" value="SKP1/BTB/POZ_sf"/>
</dbReference>
<feature type="region of interest" description="Disordered" evidence="1">
    <location>
        <begin position="761"/>
        <end position="789"/>
    </location>
</feature>
<dbReference type="PANTHER" id="PTHR31758">
    <property type="entry name" value="BTB/POZ DOMAIN-CONTAINING PROTEIN YLR108C"/>
    <property type="match status" value="1"/>
</dbReference>
<feature type="compositionally biased region" description="Low complexity" evidence="1">
    <location>
        <begin position="562"/>
        <end position="572"/>
    </location>
</feature>